<comment type="similarity">
    <text evidence="1">Belongs to the aegerolysin family.</text>
</comment>
<accession>S8B6W6</accession>
<dbReference type="EMBL" id="KB644412">
    <property type="protein sequence ID" value="EPS30422.1"/>
    <property type="molecule type" value="Genomic_DNA"/>
</dbReference>
<keyword evidence="3" id="KW-1185">Reference proteome</keyword>
<protein>
    <submittedName>
        <fullName evidence="2">Uncharacterized protein</fullName>
    </submittedName>
</protein>
<name>S8B6W6_PENO1</name>
<dbReference type="HOGENOM" id="CLU_115909_0_0_1"/>
<dbReference type="Proteomes" id="UP000019376">
    <property type="component" value="Unassembled WGS sequence"/>
</dbReference>
<dbReference type="Gene3D" id="2.60.270.50">
    <property type="match status" value="1"/>
</dbReference>
<reference evidence="2 3" key="1">
    <citation type="journal article" date="2013" name="PLoS ONE">
        <title>Genomic and secretomic analyses reveal unique features of the lignocellulolytic enzyme system of Penicillium decumbens.</title>
        <authorList>
            <person name="Liu G."/>
            <person name="Zhang L."/>
            <person name="Wei X."/>
            <person name="Zou G."/>
            <person name="Qin Y."/>
            <person name="Ma L."/>
            <person name="Li J."/>
            <person name="Zheng H."/>
            <person name="Wang S."/>
            <person name="Wang C."/>
            <person name="Xun L."/>
            <person name="Zhao G.-P."/>
            <person name="Zhou Z."/>
            <person name="Qu Y."/>
        </authorList>
    </citation>
    <scope>NUCLEOTIDE SEQUENCE [LARGE SCALE GENOMIC DNA]</scope>
    <source>
        <strain evidence="3">114-2 / CGMCC 5302</strain>
    </source>
</reference>
<dbReference type="GO" id="GO:0019836">
    <property type="term" value="P:symbiont-mediated hemolysis of host erythrocyte"/>
    <property type="evidence" value="ECO:0007669"/>
    <property type="project" value="InterPro"/>
</dbReference>
<dbReference type="PhylomeDB" id="S8B6W6"/>
<dbReference type="AlphaFoldDB" id="S8B6W6"/>
<dbReference type="OrthoDB" id="4266267at2759"/>
<dbReference type="InterPro" id="IPR009413">
    <property type="entry name" value="Aegerolysin-typ"/>
</dbReference>
<gene>
    <name evidence="2" type="ORF">PDE_05373</name>
</gene>
<evidence type="ECO:0000256" key="1">
    <source>
        <dbReference type="ARBA" id="ARBA00010795"/>
    </source>
</evidence>
<evidence type="ECO:0000313" key="3">
    <source>
        <dbReference type="Proteomes" id="UP000019376"/>
    </source>
</evidence>
<dbReference type="STRING" id="933388.S8B6W6"/>
<dbReference type="Pfam" id="PF06355">
    <property type="entry name" value="Aegerolysin"/>
    <property type="match status" value="2"/>
</dbReference>
<proteinExistence type="inferred from homology"/>
<evidence type="ECO:0000313" key="2">
    <source>
        <dbReference type="EMBL" id="EPS30422.1"/>
    </source>
</evidence>
<organism evidence="2 3">
    <name type="scientific">Penicillium oxalicum (strain 114-2 / CGMCC 5302)</name>
    <name type="common">Penicillium decumbens</name>
    <dbReference type="NCBI Taxonomy" id="933388"/>
    <lineage>
        <taxon>Eukaryota</taxon>
        <taxon>Fungi</taxon>
        <taxon>Dikarya</taxon>
        <taxon>Ascomycota</taxon>
        <taxon>Pezizomycotina</taxon>
        <taxon>Eurotiomycetes</taxon>
        <taxon>Eurotiomycetidae</taxon>
        <taxon>Eurotiales</taxon>
        <taxon>Aspergillaceae</taxon>
        <taxon>Penicillium</taxon>
    </lineage>
</organism>
<sequence length="164" mass="18117">MVHETATQHICLSILNGLDHGDITIRNIVTFSGQPYTKSPTLRLLSTDEIAKISISPGQSHVISFCGAGALGVGVEGMMDLYLDRYDRHFNDDKKQEKEGESQRDNHTRITTLYWNGPWERVGNQFHSASTLGDRFSVTTSLPPEEGVLGNVSVEVRRSGARSS</sequence>